<dbReference type="EnsemblPlants" id="AET7Gv20086500.7">
    <property type="protein sequence ID" value="AET7Gv20086500.7"/>
    <property type="gene ID" value="AET7Gv20086500"/>
</dbReference>
<reference evidence="2" key="2">
    <citation type="journal article" date="2017" name="Nat. Plants">
        <title>The Aegilops tauschii genome reveals multiple impacts of transposons.</title>
        <authorList>
            <person name="Zhao G."/>
            <person name="Zou C."/>
            <person name="Li K."/>
            <person name="Wang K."/>
            <person name="Li T."/>
            <person name="Gao L."/>
            <person name="Zhang X."/>
            <person name="Wang H."/>
            <person name="Yang Z."/>
            <person name="Liu X."/>
            <person name="Jiang W."/>
            <person name="Mao L."/>
            <person name="Kong X."/>
            <person name="Jiao Y."/>
            <person name="Jia J."/>
        </authorList>
    </citation>
    <scope>NUCLEOTIDE SEQUENCE [LARGE SCALE GENOMIC DNA]</scope>
    <source>
        <strain evidence="2">cv. AL8/78</strain>
    </source>
</reference>
<dbReference type="Gramene" id="AET7Gv20086500.5">
    <property type="protein sequence ID" value="AET7Gv20086500.5"/>
    <property type="gene ID" value="AET7Gv20086500"/>
</dbReference>
<reference evidence="1" key="5">
    <citation type="journal article" date="2021" name="G3 (Bethesda)">
        <title>Aegilops tauschii genome assembly Aet v5.0 features greater sequence contiguity and improved annotation.</title>
        <authorList>
            <person name="Wang L."/>
            <person name="Zhu T."/>
            <person name="Rodriguez J.C."/>
            <person name="Deal K.R."/>
            <person name="Dubcovsky J."/>
            <person name="McGuire P.E."/>
            <person name="Lux T."/>
            <person name="Spannagl M."/>
            <person name="Mayer K.F.X."/>
            <person name="Baldrich P."/>
            <person name="Meyers B.C."/>
            <person name="Huo N."/>
            <person name="Gu Y.Q."/>
            <person name="Zhou H."/>
            <person name="Devos K.M."/>
            <person name="Bennetzen J.L."/>
            <person name="Unver T."/>
            <person name="Budak H."/>
            <person name="Gulick P.J."/>
            <person name="Galiba G."/>
            <person name="Kalapos B."/>
            <person name="Nelson D.R."/>
            <person name="Li P."/>
            <person name="You F.M."/>
            <person name="Luo M.C."/>
            <person name="Dvorak J."/>
        </authorList>
    </citation>
    <scope>NUCLEOTIDE SEQUENCE [LARGE SCALE GENOMIC DNA]</scope>
    <source>
        <strain evidence="1">cv. AL8/78</strain>
    </source>
</reference>
<dbReference type="Gramene" id="AET7Gv20086500.6">
    <property type="protein sequence ID" value="AET7Gv20086500.6"/>
    <property type="gene ID" value="AET7Gv20086500"/>
</dbReference>
<sequence>MPQSRQLTESTGGGLYMPQSEAGIQPLIFLRCECQSALLFGGSIVNITEAMKHGTPPF</sequence>
<keyword evidence="2" id="KW-1185">Reference proteome</keyword>
<name>A0A453QEX9_AEGTS</name>
<dbReference type="Proteomes" id="UP000015105">
    <property type="component" value="Chromosome 7D"/>
</dbReference>
<accession>A0A453QEX9</accession>
<protein>
    <submittedName>
        <fullName evidence="1">Uncharacterized protein</fullName>
    </submittedName>
</protein>
<dbReference type="EnsemblPlants" id="AET7Gv20086500.6">
    <property type="protein sequence ID" value="AET7Gv20086500.6"/>
    <property type="gene ID" value="AET7Gv20086500"/>
</dbReference>
<reference evidence="1" key="4">
    <citation type="submission" date="2019-03" db="UniProtKB">
        <authorList>
            <consortium name="EnsemblPlants"/>
        </authorList>
    </citation>
    <scope>IDENTIFICATION</scope>
</reference>
<dbReference type="EnsemblPlants" id="AET7Gv20086500.5">
    <property type="protein sequence ID" value="AET7Gv20086500.5"/>
    <property type="gene ID" value="AET7Gv20086500"/>
</dbReference>
<reference evidence="2" key="1">
    <citation type="journal article" date="2014" name="Science">
        <title>Ancient hybridizations among the ancestral genomes of bread wheat.</title>
        <authorList>
            <consortium name="International Wheat Genome Sequencing Consortium,"/>
            <person name="Marcussen T."/>
            <person name="Sandve S.R."/>
            <person name="Heier L."/>
            <person name="Spannagl M."/>
            <person name="Pfeifer M."/>
            <person name="Jakobsen K.S."/>
            <person name="Wulff B.B."/>
            <person name="Steuernagel B."/>
            <person name="Mayer K.F."/>
            <person name="Olsen O.A."/>
        </authorList>
    </citation>
    <scope>NUCLEOTIDE SEQUENCE [LARGE SCALE GENOMIC DNA]</scope>
    <source>
        <strain evidence="2">cv. AL8/78</strain>
    </source>
</reference>
<organism evidence="1 2">
    <name type="scientific">Aegilops tauschii subsp. strangulata</name>
    <name type="common">Goatgrass</name>
    <dbReference type="NCBI Taxonomy" id="200361"/>
    <lineage>
        <taxon>Eukaryota</taxon>
        <taxon>Viridiplantae</taxon>
        <taxon>Streptophyta</taxon>
        <taxon>Embryophyta</taxon>
        <taxon>Tracheophyta</taxon>
        <taxon>Spermatophyta</taxon>
        <taxon>Magnoliopsida</taxon>
        <taxon>Liliopsida</taxon>
        <taxon>Poales</taxon>
        <taxon>Poaceae</taxon>
        <taxon>BOP clade</taxon>
        <taxon>Pooideae</taxon>
        <taxon>Triticodae</taxon>
        <taxon>Triticeae</taxon>
        <taxon>Triticinae</taxon>
        <taxon>Aegilops</taxon>
    </lineage>
</organism>
<evidence type="ECO:0000313" key="1">
    <source>
        <dbReference type="EnsemblPlants" id="AET7Gv20086500.6"/>
    </source>
</evidence>
<reference evidence="1" key="3">
    <citation type="journal article" date="2017" name="Nature">
        <title>Genome sequence of the progenitor of the wheat D genome Aegilops tauschii.</title>
        <authorList>
            <person name="Luo M.C."/>
            <person name="Gu Y.Q."/>
            <person name="Puiu D."/>
            <person name="Wang H."/>
            <person name="Twardziok S.O."/>
            <person name="Deal K.R."/>
            <person name="Huo N."/>
            <person name="Zhu T."/>
            <person name="Wang L."/>
            <person name="Wang Y."/>
            <person name="McGuire P.E."/>
            <person name="Liu S."/>
            <person name="Long H."/>
            <person name="Ramasamy R.K."/>
            <person name="Rodriguez J.C."/>
            <person name="Van S.L."/>
            <person name="Yuan L."/>
            <person name="Wang Z."/>
            <person name="Xia Z."/>
            <person name="Xiao L."/>
            <person name="Anderson O.D."/>
            <person name="Ouyang S."/>
            <person name="Liang Y."/>
            <person name="Zimin A.V."/>
            <person name="Pertea G."/>
            <person name="Qi P."/>
            <person name="Bennetzen J.L."/>
            <person name="Dai X."/>
            <person name="Dawson M.W."/>
            <person name="Muller H.G."/>
            <person name="Kugler K."/>
            <person name="Rivarola-Duarte L."/>
            <person name="Spannagl M."/>
            <person name="Mayer K.F.X."/>
            <person name="Lu F.H."/>
            <person name="Bevan M.W."/>
            <person name="Leroy P."/>
            <person name="Li P."/>
            <person name="You F.M."/>
            <person name="Sun Q."/>
            <person name="Liu Z."/>
            <person name="Lyons E."/>
            <person name="Wicker T."/>
            <person name="Salzberg S.L."/>
            <person name="Devos K.M."/>
            <person name="Dvorak J."/>
        </authorList>
    </citation>
    <scope>NUCLEOTIDE SEQUENCE [LARGE SCALE GENOMIC DNA]</scope>
    <source>
        <strain evidence="1">cv. AL8/78</strain>
    </source>
</reference>
<dbReference type="Gramene" id="AET7Gv20086500.7">
    <property type="protein sequence ID" value="AET7Gv20086500.7"/>
    <property type="gene ID" value="AET7Gv20086500"/>
</dbReference>
<evidence type="ECO:0000313" key="2">
    <source>
        <dbReference type="Proteomes" id="UP000015105"/>
    </source>
</evidence>
<dbReference type="AlphaFoldDB" id="A0A453QEX9"/>
<proteinExistence type="predicted"/>